<sequence>MGQVSANKESFFAKQDNPFTISDLQTVFILMDCYNEKKRKRR</sequence>
<comment type="caution">
    <text evidence="1">The sequence shown here is derived from an EMBL/GenBank/DDBJ whole genome shotgun (WGS) entry which is preliminary data.</text>
</comment>
<organism evidence="1 2">
    <name type="scientific">Anoxybacillus flavithermus</name>
    <dbReference type="NCBI Taxonomy" id="33934"/>
    <lineage>
        <taxon>Bacteria</taxon>
        <taxon>Bacillati</taxon>
        <taxon>Bacillota</taxon>
        <taxon>Bacilli</taxon>
        <taxon>Bacillales</taxon>
        <taxon>Anoxybacillaceae</taxon>
        <taxon>Anoxybacillus</taxon>
    </lineage>
</organism>
<protein>
    <submittedName>
        <fullName evidence="1">Uncharacterized protein</fullName>
    </submittedName>
</protein>
<name>A0A178TDX6_9BACL</name>
<dbReference type="AlphaFoldDB" id="A0A178TDX6"/>
<dbReference type="EMBL" id="LUCQ01000090">
    <property type="protein sequence ID" value="OAO79254.1"/>
    <property type="molecule type" value="Genomic_DNA"/>
</dbReference>
<keyword evidence="2" id="KW-1185">Reference proteome</keyword>
<gene>
    <name evidence="1" type="ORF">TAF16_1573</name>
</gene>
<evidence type="ECO:0000313" key="2">
    <source>
        <dbReference type="Proteomes" id="UP000078336"/>
    </source>
</evidence>
<accession>A0A178TDX6</accession>
<dbReference type="Proteomes" id="UP000078336">
    <property type="component" value="Unassembled WGS sequence"/>
</dbReference>
<reference evidence="1 2" key="1">
    <citation type="submission" date="2016-03" db="EMBL/GenBank/DDBJ databases">
        <title>Spore heat resistance.</title>
        <authorList>
            <person name="Boekhorst J."/>
            <person name="Berendsen E.M."/>
            <person name="Wells-Bennik M.H."/>
            <person name="Kuipers O.P."/>
        </authorList>
    </citation>
    <scope>NUCLEOTIDE SEQUENCE [LARGE SCALE GENOMIC DNA]</scope>
    <source>
        <strain evidence="1 2">AF16</strain>
    </source>
</reference>
<evidence type="ECO:0000313" key="1">
    <source>
        <dbReference type="EMBL" id="OAO79254.1"/>
    </source>
</evidence>
<proteinExistence type="predicted"/>